<reference evidence="2 3" key="1">
    <citation type="submission" date="2018-02" db="EMBL/GenBank/DDBJ databases">
        <title>Comparative genomes isolates from brazilian mangrove.</title>
        <authorList>
            <person name="Araujo J.E."/>
            <person name="Taketani R.G."/>
            <person name="Silva M.C.P."/>
            <person name="Loureco M.V."/>
            <person name="Andreote F.D."/>
        </authorList>
    </citation>
    <scope>NUCLEOTIDE SEQUENCE [LARGE SCALE GENOMIC DNA]</scope>
    <source>
        <strain evidence="2 3">Nap-Phe MGV</strain>
    </source>
</reference>
<gene>
    <name evidence="2" type="ORF">C5Y93_29335</name>
</gene>
<keyword evidence="1" id="KW-0732">Signal</keyword>
<sequence>MNRFVLGLFFLLASGATAAAEGVTPFAEAILWHASAETSSVWASEVPLLVEEFEATNIEFGWSPGFRAGVEIKPPGSLWDVRLAVTHFNTSQDASIEDGLNLVIPEFFSGFLSGDSIDFTTASVDWSIQYTTFDMELGHEIYLSDTLTIRPNFGIKAAVIDQDIDSHWADFFGVTAVETVDHRFFGIGPSAGVGAAWRPQGGGLSLVGDISGALLYGTWNVEDDFRRTDGGTSPSSYEAFSTSMNDSKLGTVMLRSFFGAQWELPWRTRVVGRIGYEMQWWANQQRLLTFQQLPMHGDLTFQGGVCGFAVYY</sequence>
<comment type="caution">
    <text evidence="2">The sequence shown here is derived from an EMBL/GenBank/DDBJ whole genome shotgun (WGS) entry which is preliminary data.</text>
</comment>
<proteinExistence type="predicted"/>
<dbReference type="InterPro" id="IPR007825">
    <property type="entry name" value="Major_OMP_Legionella"/>
</dbReference>
<dbReference type="OrthoDB" id="250509at2"/>
<feature type="chain" id="PRO_5015535432" description="DUF3187 domain-containing protein" evidence="1">
    <location>
        <begin position="20"/>
        <end position="312"/>
    </location>
</feature>
<organism evidence="2 3">
    <name type="scientific">Blastopirellula marina</name>
    <dbReference type="NCBI Taxonomy" id="124"/>
    <lineage>
        <taxon>Bacteria</taxon>
        <taxon>Pseudomonadati</taxon>
        <taxon>Planctomycetota</taxon>
        <taxon>Planctomycetia</taxon>
        <taxon>Pirellulales</taxon>
        <taxon>Pirellulaceae</taxon>
        <taxon>Blastopirellula</taxon>
    </lineage>
</organism>
<dbReference type="EMBL" id="PUHZ01000025">
    <property type="protein sequence ID" value="PQO42432.1"/>
    <property type="molecule type" value="Genomic_DNA"/>
</dbReference>
<dbReference type="Pfam" id="PF05150">
    <property type="entry name" value="Legionella_OMP"/>
    <property type="match status" value="1"/>
</dbReference>
<accession>A0A2S8GD93</accession>
<protein>
    <recommendedName>
        <fullName evidence="4">DUF3187 domain-containing protein</fullName>
    </recommendedName>
</protein>
<name>A0A2S8GD93_9BACT</name>
<evidence type="ECO:0008006" key="4">
    <source>
        <dbReference type="Google" id="ProtNLM"/>
    </source>
</evidence>
<dbReference type="AlphaFoldDB" id="A0A2S8GD93"/>
<feature type="signal peptide" evidence="1">
    <location>
        <begin position="1"/>
        <end position="19"/>
    </location>
</feature>
<evidence type="ECO:0000313" key="2">
    <source>
        <dbReference type="EMBL" id="PQO42432.1"/>
    </source>
</evidence>
<evidence type="ECO:0000256" key="1">
    <source>
        <dbReference type="SAM" id="SignalP"/>
    </source>
</evidence>
<dbReference type="RefSeq" id="WP_105339009.1">
    <property type="nucleotide sequence ID" value="NZ_PUHZ01000025.1"/>
</dbReference>
<evidence type="ECO:0000313" key="3">
    <source>
        <dbReference type="Proteomes" id="UP000237819"/>
    </source>
</evidence>
<dbReference type="Proteomes" id="UP000237819">
    <property type="component" value="Unassembled WGS sequence"/>
</dbReference>